<dbReference type="STRING" id="89065.SAMN05216605_117135"/>
<evidence type="ECO:0000313" key="5">
    <source>
        <dbReference type="Proteomes" id="UP000182894"/>
    </source>
</evidence>
<dbReference type="OrthoDB" id="7030625at2"/>
<evidence type="ECO:0000256" key="3">
    <source>
        <dbReference type="SAM" id="SignalP"/>
    </source>
</evidence>
<keyword evidence="1" id="KW-0175">Coiled coil</keyword>
<keyword evidence="2" id="KW-1133">Transmembrane helix</keyword>
<evidence type="ECO:0000313" key="4">
    <source>
        <dbReference type="EMBL" id="SDI81626.1"/>
    </source>
</evidence>
<proteinExistence type="predicted"/>
<accession>A0A1G8NNN1</accession>
<feature type="chain" id="PRO_5010230694" description="Translation initiation factor 2" evidence="3">
    <location>
        <begin position="25"/>
        <end position="139"/>
    </location>
</feature>
<sequence length="139" mass="15816">MRPRPWCLLAAALAVSAMSFDVQAEETTDTVSHALPLPSTASQLTDLRQRLADSEKQREELTRQLQNADTERESIQLGRLRQENQRLKLQLKEAQSVMPARVLTEQQQWFVTGGGVAMVALLCGIFASGWRRQRRQWLN</sequence>
<dbReference type="AlphaFoldDB" id="A0A1G8NNN1"/>
<feature type="coiled-coil region" evidence="1">
    <location>
        <begin position="44"/>
        <end position="97"/>
    </location>
</feature>
<evidence type="ECO:0000256" key="2">
    <source>
        <dbReference type="SAM" id="Phobius"/>
    </source>
</evidence>
<keyword evidence="3" id="KW-0732">Signal</keyword>
<name>A0A1G8NNN1_9PSED</name>
<dbReference type="EMBL" id="FNCO01000017">
    <property type="protein sequence ID" value="SDI81626.1"/>
    <property type="molecule type" value="Genomic_DNA"/>
</dbReference>
<evidence type="ECO:0000256" key="1">
    <source>
        <dbReference type="SAM" id="Coils"/>
    </source>
</evidence>
<keyword evidence="2" id="KW-0472">Membrane</keyword>
<keyword evidence="5" id="KW-1185">Reference proteome</keyword>
<dbReference type="Proteomes" id="UP000182894">
    <property type="component" value="Unassembled WGS sequence"/>
</dbReference>
<keyword evidence="2" id="KW-0812">Transmembrane</keyword>
<feature type="transmembrane region" description="Helical" evidence="2">
    <location>
        <begin position="109"/>
        <end position="130"/>
    </location>
</feature>
<evidence type="ECO:0008006" key="6">
    <source>
        <dbReference type="Google" id="ProtNLM"/>
    </source>
</evidence>
<protein>
    <recommendedName>
        <fullName evidence="6">Translation initiation factor 2</fullName>
    </recommendedName>
</protein>
<gene>
    <name evidence="4" type="ORF">SAMN05216605_117135</name>
</gene>
<organism evidence="4 5">
    <name type="scientific">Pseudomonas abietaniphila</name>
    <dbReference type="NCBI Taxonomy" id="89065"/>
    <lineage>
        <taxon>Bacteria</taxon>
        <taxon>Pseudomonadati</taxon>
        <taxon>Pseudomonadota</taxon>
        <taxon>Gammaproteobacteria</taxon>
        <taxon>Pseudomonadales</taxon>
        <taxon>Pseudomonadaceae</taxon>
        <taxon>Pseudomonas</taxon>
    </lineage>
</organism>
<feature type="signal peptide" evidence="3">
    <location>
        <begin position="1"/>
        <end position="24"/>
    </location>
</feature>
<reference evidence="5" key="1">
    <citation type="submission" date="2016-10" db="EMBL/GenBank/DDBJ databases">
        <authorList>
            <person name="Varghese N."/>
            <person name="Submissions S."/>
        </authorList>
    </citation>
    <scope>NUCLEOTIDE SEQUENCE [LARGE SCALE GENOMIC DNA]</scope>
    <source>
        <strain evidence="5">ATCC 700689</strain>
    </source>
</reference>
<dbReference type="RefSeq" id="WP_074757337.1">
    <property type="nucleotide sequence ID" value="NZ_FNCO01000017.1"/>
</dbReference>